<dbReference type="GO" id="GO:0020037">
    <property type="term" value="F:heme binding"/>
    <property type="evidence" value="ECO:0007669"/>
    <property type="project" value="InterPro"/>
</dbReference>
<accession>A0A0D3AZR9</accession>
<evidence type="ECO:0000256" key="1">
    <source>
        <dbReference type="RuleBase" id="RU000461"/>
    </source>
</evidence>
<protein>
    <recommendedName>
        <fullName evidence="2">F-box domain-containing protein</fullName>
    </recommendedName>
</protein>
<dbReference type="PROSITE" id="PS00086">
    <property type="entry name" value="CYTOCHROME_P450"/>
    <property type="match status" value="1"/>
</dbReference>
<evidence type="ECO:0000259" key="2">
    <source>
        <dbReference type="SMART" id="SM00256"/>
    </source>
</evidence>
<dbReference type="Gramene" id="Bo3g003040.1">
    <property type="protein sequence ID" value="Bo3g003040.1"/>
    <property type="gene ID" value="Bo3g003040"/>
</dbReference>
<dbReference type="Gene3D" id="1.20.1280.50">
    <property type="match status" value="1"/>
</dbReference>
<reference evidence="3" key="2">
    <citation type="submission" date="2015-03" db="UniProtKB">
        <authorList>
            <consortium name="EnsemblPlants"/>
        </authorList>
    </citation>
    <scope>IDENTIFICATION</scope>
</reference>
<dbReference type="Gene3D" id="1.10.630.10">
    <property type="entry name" value="Cytochrome P450"/>
    <property type="match status" value="1"/>
</dbReference>
<dbReference type="PANTHER" id="PTHR31111:SF85">
    <property type="entry name" value="F-BOX DOMAIN-CONTAINING PROTEIN"/>
    <property type="match status" value="1"/>
</dbReference>
<dbReference type="PANTHER" id="PTHR31111">
    <property type="entry name" value="BNAA05G37150D PROTEIN-RELATED"/>
    <property type="match status" value="1"/>
</dbReference>
<dbReference type="InterPro" id="IPR001810">
    <property type="entry name" value="F-box_dom"/>
</dbReference>
<dbReference type="Proteomes" id="UP000032141">
    <property type="component" value="Chromosome C3"/>
</dbReference>
<keyword evidence="1" id="KW-0349">Heme</keyword>
<keyword evidence="1" id="KW-0408">Iron</keyword>
<dbReference type="InterPro" id="IPR001128">
    <property type="entry name" value="Cyt_P450"/>
</dbReference>
<proteinExistence type="inferred from homology"/>
<keyword evidence="1" id="KW-0503">Monooxygenase</keyword>
<dbReference type="InterPro" id="IPR036047">
    <property type="entry name" value="F-box-like_dom_sf"/>
</dbReference>
<reference evidence="3 4" key="1">
    <citation type="journal article" date="2014" name="Genome Biol.">
        <title>Transcriptome and methylome profiling reveals relics of genome dominance in the mesopolyploid Brassica oleracea.</title>
        <authorList>
            <person name="Parkin I.A."/>
            <person name="Koh C."/>
            <person name="Tang H."/>
            <person name="Robinson S.J."/>
            <person name="Kagale S."/>
            <person name="Clarke W.E."/>
            <person name="Town C.D."/>
            <person name="Nixon J."/>
            <person name="Krishnakumar V."/>
            <person name="Bidwell S.L."/>
            <person name="Denoeud F."/>
            <person name="Belcram H."/>
            <person name="Links M.G."/>
            <person name="Just J."/>
            <person name="Clarke C."/>
            <person name="Bender T."/>
            <person name="Huebert T."/>
            <person name="Mason A.S."/>
            <person name="Pires J.C."/>
            <person name="Barker G."/>
            <person name="Moore J."/>
            <person name="Walley P.G."/>
            <person name="Manoli S."/>
            <person name="Batley J."/>
            <person name="Edwards D."/>
            <person name="Nelson M.N."/>
            <person name="Wang X."/>
            <person name="Paterson A.H."/>
            <person name="King G."/>
            <person name="Bancroft I."/>
            <person name="Chalhoub B."/>
            <person name="Sharpe A.G."/>
        </authorList>
    </citation>
    <scope>NUCLEOTIDE SEQUENCE</scope>
    <source>
        <strain evidence="3 4">cv. TO1000</strain>
    </source>
</reference>
<sequence>MKKRRRRERPKPWSQVDNIPPDVTLEILSRLPPKSIMRHRCVSKLWSYLTSLPSFINSFTSRSTSRPPTLMVTLSSESAKYVLFFPTTPKPSSYSPLYSYEITNLDWKDSRSESIHGLILTPVFKIWNPTLRQFLALPHPPAQHSSSRGWSSYLGYDPLECRHKVLCVVSKIYSGQPLILTLGAQESWRIISEGRCPIHRPTGGYGRCVNGILYYRACLLGDDQEIIMSFDVKSENFNIIKLPEGSSQLYMIPYEGRVALVAHDYHVVKLYILKDAHGHEWKRFIFNVPSERVRMESMRFRGTTDAGGGVEVSIHLAQLIMWRWSSKLGRPRPGCSGVASCGVVTDVGVVSVDMVKVLRFLLLIYDLSRHFIPERFLDKSIEYMGSKGYAPFGFGRRNCPGMAYGNALLEEIMANLLYRFDWKIPDGSKPEELNMEEICQFVVAKKYPLKLVPVTRF</sequence>
<dbReference type="SUPFAM" id="SSF48264">
    <property type="entry name" value="Cytochrome P450"/>
    <property type="match status" value="1"/>
</dbReference>
<dbReference type="Pfam" id="PF00067">
    <property type="entry name" value="p450"/>
    <property type="match status" value="1"/>
</dbReference>
<dbReference type="Pfam" id="PF00646">
    <property type="entry name" value="F-box"/>
    <property type="match status" value="1"/>
</dbReference>
<dbReference type="SUPFAM" id="SSF81383">
    <property type="entry name" value="F-box domain"/>
    <property type="match status" value="1"/>
</dbReference>
<dbReference type="GO" id="GO:0004497">
    <property type="term" value="F:monooxygenase activity"/>
    <property type="evidence" value="ECO:0007669"/>
    <property type="project" value="UniProtKB-KW"/>
</dbReference>
<dbReference type="EnsemblPlants" id="Bo3g003040.1">
    <property type="protein sequence ID" value="Bo3g003040.1"/>
    <property type="gene ID" value="Bo3g003040"/>
</dbReference>
<dbReference type="SMART" id="SM00256">
    <property type="entry name" value="FBOX"/>
    <property type="match status" value="1"/>
</dbReference>
<evidence type="ECO:0000313" key="4">
    <source>
        <dbReference type="Proteomes" id="UP000032141"/>
    </source>
</evidence>
<dbReference type="AlphaFoldDB" id="A0A0D3AZR9"/>
<dbReference type="GO" id="GO:0005506">
    <property type="term" value="F:iron ion binding"/>
    <property type="evidence" value="ECO:0007669"/>
    <property type="project" value="InterPro"/>
</dbReference>
<evidence type="ECO:0000313" key="3">
    <source>
        <dbReference type="EnsemblPlants" id="Bo3g003040.1"/>
    </source>
</evidence>
<dbReference type="InterPro" id="IPR013187">
    <property type="entry name" value="F-box-assoc_dom_typ3"/>
</dbReference>
<organism evidence="3 4">
    <name type="scientific">Brassica oleracea var. oleracea</name>
    <dbReference type="NCBI Taxonomy" id="109376"/>
    <lineage>
        <taxon>Eukaryota</taxon>
        <taxon>Viridiplantae</taxon>
        <taxon>Streptophyta</taxon>
        <taxon>Embryophyta</taxon>
        <taxon>Tracheophyta</taxon>
        <taxon>Spermatophyta</taxon>
        <taxon>Magnoliopsida</taxon>
        <taxon>eudicotyledons</taxon>
        <taxon>Gunneridae</taxon>
        <taxon>Pentapetalae</taxon>
        <taxon>rosids</taxon>
        <taxon>malvids</taxon>
        <taxon>Brassicales</taxon>
        <taxon>Brassicaceae</taxon>
        <taxon>Brassiceae</taxon>
        <taxon>Brassica</taxon>
    </lineage>
</organism>
<comment type="similarity">
    <text evidence="1">Belongs to the cytochrome P450 family.</text>
</comment>
<keyword evidence="1" id="KW-0560">Oxidoreductase</keyword>
<dbReference type="HOGENOM" id="CLU_599022_0_0_1"/>
<dbReference type="GO" id="GO:0016705">
    <property type="term" value="F:oxidoreductase activity, acting on paired donors, with incorporation or reduction of molecular oxygen"/>
    <property type="evidence" value="ECO:0007669"/>
    <property type="project" value="InterPro"/>
</dbReference>
<keyword evidence="4" id="KW-1185">Reference proteome</keyword>
<dbReference type="InterPro" id="IPR017451">
    <property type="entry name" value="F-box-assoc_interact_dom"/>
</dbReference>
<keyword evidence="1" id="KW-0479">Metal-binding</keyword>
<dbReference type="InterPro" id="IPR017972">
    <property type="entry name" value="Cyt_P450_CS"/>
</dbReference>
<feature type="domain" description="F-box" evidence="2">
    <location>
        <begin position="19"/>
        <end position="58"/>
    </location>
</feature>
<name>A0A0D3AZR9_BRAOL</name>
<dbReference type="Pfam" id="PF08268">
    <property type="entry name" value="FBA_3"/>
    <property type="match status" value="1"/>
</dbReference>
<dbReference type="InterPro" id="IPR036396">
    <property type="entry name" value="Cyt_P450_sf"/>
</dbReference>
<dbReference type="NCBIfam" id="TIGR01640">
    <property type="entry name" value="F_box_assoc_1"/>
    <property type="match status" value="1"/>
</dbReference>
<dbReference type="eggNOG" id="KOG0156">
    <property type="taxonomic scope" value="Eukaryota"/>
</dbReference>